<dbReference type="NCBIfam" id="TIGR03083">
    <property type="entry name" value="maleylpyruvate isomerase family mycothiol-dependent enzyme"/>
    <property type="match status" value="1"/>
</dbReference>
<comment type="caution">
    <text evidence="2">The sequence shown here is derived from an EMBL/GenBank/DDBJ whole genome shotgun (WGS) entry which is preliminary data.</text>
</comment>
<evidence type="ECO:0000259" key="1">
    <source>
        <dbReference type="Pfam" id="PF11716"/>
    </source>
</evidence>
<protein>
    <submittedName>
        <fullName evidence="2">TIGR03086 family protein</fullName>
    </submittedName>
</protein>
<dbReference type="InterPro" id="IPR017520">
    <property type="entry name" value="CHP03086"/>
</dbReference>
<keyword evidence="3" id="KW-1185">Reference proteome</keyword>
<dbReference type="InterPro" id="IPR017517">
    <property type="entry name" value="Maleyloyr_isom"/>
</dbReference>
<proteinExistence type="predicted"/>
<evidence type="ECO:0000313" key="2">
    <source>
        <dbReference type="EMBL" id="GGO87947.1"/>
    </source>
</evidence>
<organism evidence="2 3">
    <name type="scientific">Nocardioides phosphati</name>
    <dbReference type="NCBI Taxonomy" id="1867775"/>
    <lineage>
        <taxon>Bacteria</taxon>
        <taxon>Bacillati</taxon>
        <taxon>Actinomycetota</taxon>
        <taxon>Actinomycetes</taxon>
        <taxon>Propionibacteriales</taxon>
        <taxon>Nocardioidaceae</taxon>
        <taxon>Nocardioides</taxon>
    </lineage>
</organism>
<evidence type="ECO:0000313" key="3">
    <source>
        <dbReference type="Proteomes" id="UP000655410"/>
    </source>
</evidence>
<dbReference type="Gene3D" id="1.20.120.450">
    <property type="entry name" value="dinb family like domain"/>
    <property type="match status" value="1"/>
</dbReference>
<reference evidence="3" key="1">
    <citation type="journal article" date="2019" name="Int. J. Syst. Evol. Microbiol.">
        <title>The Global Catalogue of Microorganisms (GCM) 10K type strain sequencing project: providing services to taxonomists for standard genome sequencing and annotation.</title>
        <authorList>
            <consortium name="The Broad Institute Genomics Platform"/>
            <consortium name="The Broad Institute Genome Sequencing Center for Infectious Disease"/>
            <person name="Wu L."/>
            <person name="Ma J."/>
        </authorList>
    </citation>
    <scope>NUCLEOTIDE SEQUENCE [LARGE SCALE GENOMIC DNA]</scope>
    <source>
        <strain evidence="3">CGMCC 4.7371</strain>
    </source>
</reference>
<gene>
    <name evidence="2" type="ORF">GCM10011584_13780</name>
</gene>
<dbReference type="InterPro" id="IPR034660">
    <property type="entry name" value="DinB/YfiT-like"/>
</dbReference>
<sequence>METSELFHRSLVRWREIVRGVGEGQWAAPTPCAEWDVTALVNHVVGEMLWAVPLFEGATIDEVGDRFEGDLVGPDPLAAAVAAAEAADAVVAARLRPGARVHLSYGEEDAGEYALQLSADLLVHGWDLAAATGQDRRIEPDLVAAVAGWFADREEMYRTGGAVGPRVPAAGGPQAALLAAFGRAADWEPPHAS</sequence>
<dbReference type="SUPFAM" id="SSF109854">
    <property type="entry name" value="DinB/YfiT-like putative metalloenzymes"/>
    <property type="match status" value="1"/>
</dbReference>
<dbReference type="Proteomes" id="UP000655410">
    <property type="component" value="Unassembled WGS sequence"/>
</dbReference>
<dbReference type="Pfam" id="PF11716">
    <property type="entry name" value="MDMPI_N"/>
    <property type="match status" value="1"/>
</dbReference>
<dbReference type="InterPro" id="IPR024344">
    <property type="entry name" value="MDMPI_metal-binding"/>
</dbReference>
<accession>A0ABQ2N822</accession>
<dbReference type="RefSeq" id="WP_188783247.1">
    <property type="nucleotide sequence ID" value="NZ_BMNI01000002.1"/>
</dbReference>
<dbReference type="EMBL" id="BMNI01000002">
    <property type="protein sequence ID" value="GGO87947.1"/>
    <property type="molecule type" value="Genomic_DNA"/>
</dbReference>
<name>A0ABQ2N822_9ACTN</name>
<feature type="domain" description="Mycothiol-dependent maleylpyruvate isomerase metal-binding" evidence="1">
    <location>
        <begin position="9"/>
        <end position="129"/>
    </location>
</feature>
<dbReference type="NCBIfam" id="TIGR03086">
    <property type="entry name" value="TIGR03086 family metal-binding protein"/>
    <property type="match status" value="1"/>
</dbReference>